<evidence type="ECO:0000256" key="7">
    <source>
        <dbReference type="SAM" id="Phobius"/>
    </source>
</evidence>
<dbReference type="CDD" id="cd16922">
    <property type="entry name" value="HATPase_EvgS-ArcB-TorS-like"/>
    <property type="match status" value="1"/>
</dbReference>
<comment type="catalytic activity">
    <reaction evidence="1">
        <text>ATP + protein L-histidine = ADP + protein N-phospho-L-histidine.</text>
        <dbReference type="EC" id="2.7.13.3"/>
    </reaction>
</comment>
<dbReference type="RefSeq" id="WP_133612352.1">
    <property type="nucleotide sequence ID" value="NZ_SNYW01000006.1"/>
</dbReference>
<keyword evidence="3" id="KW-0597">Phosphoprotein</keyword>
<evidence type="ECO:0000313" key="12">
    <source>
        <dbReference type="Proteomes" id="UP000295783"/>
    </source>
</evidence>
<evidence type="ECO:0000256" key="2">
    <source>
        <dbReference type="ARBA" id="ARBA00012438"/>
    </source>
</evidence>
<protein>
    <recommendedName>
        <fullName evidence="2">histidine kinase</fullName>
        <ecNumber evidence="2">2.7.13.3</ecNumber>
    </recommendedName>
</protein>
<dbReference type="InterPro" id="IPR000014">
    <property type="entry name" value="PAS"/>
</dbReference>
<dbReference type="Pfam" id="PF02518">
    <property type="entry name" value="HATPase_c"/>
    <property type="match status" value="1"/>
</dbReference>
<dbReference type="CDD" id="cd00130">
    <property type="entry name" value="PAS"/>
    <property type="match status" value="1"/>
</dbReference>
<dbReference type="Proteomes" id="UP000295783">
    <property type="component" value="Unassembled WGS sequence"/>
</dbReference>
<dbReference type="InterPro" id="IPR036097">
    <property type="entry name" value="HisK_dim/P_sf"/>
</dbReference>
<feature type="domain" description="PAS" evidence="9">
    <location>
        <begin position="80"/>
        <end position="122"/>
    </location>
</feature>
<sequence length="451" mass="49406">MSNRAKGIIRDQRQHRFASVTMLVVNIVGIAAALLALWRLTAGDESAAFWPLAVTIAVLAVNIAAFWLFRALRLRNSAYRGAFVSLILDSIDAAVTVYDADGRLVRVNRGAERLSGYSEAELKQPETWRHILPGGSHQQVMQIVAGRPASEYPITNINPWVSRDGTERLMRWSNVALTDDDGKVALVVCIGFDITEQRRFERDLINAKNDAVLANRAKSEFLANMSHELRTPLNAILGFAEVIRDQRMGADAETYRSYAVDIYESGQLLLQLITDLLDMAKLESGQVALHETELDLADIVAASRRMVQARAEEGSVRLAVDIAPNLPAFRGGERALKQIVLNLLSNAVKFTPQGGMASIRIGLNVQGGVQIDVTDTGIGIPPESIERLFQPFYQVDAKISRRYGGTGLGLAITKKLVDAHEGQIAVSSELGRGTRVTVSFPPSRTLQPVGR</sequence>
<accession>A0A4R6WV58</accession>
<dbReference type="PROSITE" id="PS50109">
    <property type="entry name" value="HIS_KIN"/>
    <property type="match status" value="1"/>
</dbReference>
<dbReference type="PANTHER" id="PTHR43047:SF72">
    <property type="entry name" value="OSMOSENSING HISTIDINE PROTEIN KINASE SLN1"/>
    <property type="match status" value="1"/>
</dbReference>
<dbReference type="InterPro" id="IPR001610">
    <property type="entry name" value="PAC"/>
</dbReference>
<dbReference type="GO" id="GO:0005886">
    <property type="term" value="C:plasma membrane"/>
    <property type="evidence" value="ECO:0007669"/>
    <property type="project" value="TreeGrafter"/>
</dbReference>
<evidence type="ECO:0000256" key="6">
    <source>
        <dbReference type="ARBA" id="ARBA00023012"/>
    </source>
</evidence>
<dbReference type="SMART" id="SM00388">
    <property type="entry name" value="HisKA"/>
    <property type="match status" value="1"/>
</dbReference>
<dbReference type="InterPro" id="IPR000700">
    <property type="entry name" value="PAS-assoc_C"/>
</dbReference>
<evidence type="ECO:0000256" key="3">
    <source>
        <dbReference type="ARBA" id="ARBA00022553"/>
    </source>
</evidence>
<dbReference type="Gene3D" id="3.30.565.10">
    <property type="entry name" value="Histidine kinase-like ATPase, C-terminal domain"/>
    <property type="match status" value="1"/>
</dbReference>
<feature type="domain" description="Histidine kinase" evidence="8">
    <location>
        <begin position="224"/>
        <end position="444"/>
    </location>
</feature>
<keyword evidence="7" id="KW-0812">Transmembrane</keyword>
<evidence type="ECO:0000259" key="10">
    <source>
        <dbReference type="PROSITE" id="PS50113"/>
    </source>
</evidence>
<feature type="transmembrane region" description="Helical" evidence="7">
    <location>
        <begin position="20"/>
        <end position="41"/>
    </location>
</feature>
<dbReference type="InterPro" id="IPR003594">
    <property type="entry name" value="HATPase_dom"/>
</dbReference>
<dbReference type="CDD" id="cd00082">
    <property type="entry name" value="HisKA"/>
    <property type="match status" value="1"/>
</dbReference>
<keyword evidence="7" id="KW-1133">Transmembrane helix</keyword>
<evidence type="ECO:0000313" key="11">
    <source>
        <dbReference type="EMBL" id="TDQ84319.1"/>
    </source>
</evidence>
<name>A0A4R6WV58_9PROT</name>
<dbReference type="InterPro" id="IPR035965">
    <property type="entry name" value="PAS-like_dom_sf"/>
</dbReference>
<evidence type="ECO:0000256" key="1">
    <source>
        <dbReference type="ARBA" id="ARBA00000085"/>
    </source>
</evidence>
<dbReference type="InterPro" id="IPR013656">
    <property type="entry name" value="PAS_4"/>
</dbReference>
<gene>
    <name evidence="11" type="ORF">A8950_0869</name>
</gene>
<dbReference type="SMART" id="SM00091">
    <property type="entry name" value="PAS"/>
    <property type="match status" value="1"/>
</dbReference>
<evidence type="ECO:0000259" key="9">
    <source>
        <dbReference type="PROSITE" id="PS50112"/>
    </source>
</evidence>
<dbReference type="InterPro" id="IPR004358">
    <property type="entry name" value="Sig_transdc_His_kin-like_C"/>
</dbReference>
<feature type="transmembrane region" description="Helical" evidence="7">
    <location>
        <begin position="47"/>
        <end position="69"/>
    </location>
</feature>
<dbReference type="SMART" id="SM00086">
    <property type="entry name" value="PAC"/>
    <property type="match status" value="1"/>
</dbReference>
<dbReference type="InterPro" id="IPR003661">
    <property type="entry name" value="HisK_dim/P_dom"/>
</dbReference>
<dbReference type="EC" id="2.7.13.3" evidence="2"/>
<dbReference type="NCBIfam" id="TIGR00229">
    <property type="entry name" value="sensory_box"/>
    <property type="match status" value="1"/>
</dbReference>
<keyword evidence="5" id="KW-0418">Kinase</keyword>
<dbReference type="GO" id="GO:0009927">
    <property type="term" value="F:histidine phosphotransfer kinase activity"/>
    <property type="evidence" value="ECO:0007669"/>
    <property type="project" value="TreeGrafter"/>
</dbReference>
<evidence type="ECO:0000259" key="8">
    <source>
        <dbReference type="PROSITE" id="PS50109"/>
    </source>
</evidence>
<evidence type="ECO:0000256" key="4">
    <source>
        <dbReference type="ARBA" id="ARBA00022679"/>
    </source>
</evidence>
<dbReference type="Pfam" id="PF00512">
    <property type="entry name" value="HisKA"/>
    <property type="match status" value="1"/>
</dbReference>
<dbReference type="OrthoDB" id="9813151at2"/>
<dbReference type="AlphaFoldDB" id="A0A4R6WV58"/>
<keyword evidence="12" id="KW-1185">Reference proteome</keyword>
<proteinExistence type="predicted"/>
<dbReference type="GO" id="GO:0000155">
    <property type="term" value="F:phosphorelay sensor kinase activity"/>
    <property type="evidence" value="ECO:0007669"/>
    <property type="project" value="InterPro"/>
</dbReference>
<dbReference type="SMART" id="SM00387">
    <property type="entry name" value="HATPase_c"/>
    <property type="match status" value="1"/>
</dbReference>
<dbReference type="PRINTS" id="PR00344">
    <property type="entry name" value="BCTRLSENSOR"/>
</dbReference>
<dbReference type="PROSITE" id="PS50113">
    <property type="entry name" value="PAC"/>
    <property type="match status" value="1"/>
</dbReference>
<dbReference type="PROSITE" id="PS50112">
    <property type="entry name" value="PAS"/>
    <property type="match status" value="1"/>
</dbReference>
<feature type="domain" description="PAC" evidence="10">
    <location>
        <begin position="148"/>
        <end position="206"/>
    </location>
</feature>
<reference evidence="11 12" key="1">
    <citation type="submission" date="2019-03" db="EMBL/GenBank/DDBJ databases">
        <title>Genomic Encyclopedia of Type Strains, Phase III (KMG-III): the genomes of soil and plant-associated and newly described type strains.</title>
        <authorList>
            <person name="Whitman W."/>
        </authorList>
    </citation>
    <scope>NUCLEOTIDE SEQUENCE [LARGE SCALE GENOMIC DNA]</scope>
    <source>
        <strain evidence="11 12">CGMCC 1.7660</strain>
    </source>
</reference>
<dbReference type="InterPro" id="IPR036890">
    <property type="entry name" value="HATPase_C_sf"/>
</dbReference>
<dbReference type="SUPFAM" id="SSF55874">
    <property type="entry name" value="ATPase domain of HSP90 chaperone/DNA topoisomerase II/histidine kinase"/>
    <property type="match status" value="1"/>
</dbReference>
<dbReference type="Gene3D" id="1.10.287.130">
    <property type="match status" value="1"/>
</dbReference>
<comment type="caution">
    <text evidence="11">The sequence shown here is derived from an EMBL/GenBank/DDBJ whole genome shotgun (WGS) entry which is preliminary data.</text>
</comment>
<dbReference type="Pfam" id="PF08448">
    <property type="entry name" value="PAS_4"/>
    <property type="match status" value="1"/>
</dbReference>
<keyword evidence="4" id="KW-0808">Transferase</keyword>
<organism evidence="11 12">
    <name type="scientific">Dongia mobilis</name>
    <dbReference type="NCBI Taxonomy" id="578943"/>
    <lineage>
        <taxon>Bacteria</taxon>
        <taxon>Pseudomonadati</taxon>
        <taxon>Pseudomonadota</taxon>
        <taxon>Alphaproteobacteria</taxon>
        <taxon>Rhodospirillales</taxon>
        <taxon>Dongiaceae</taxon>
        <taxon>Dongia</taxon>
    </lineage>
</organism>
<keyword evidence="7" id="KW-0472">Membrane</keyword>
<keyword evidence="6" id="KW-0902">Two-component regulatory system</keyword>
<evidence type="ECO:0000256" key="5">
    <source>
        <dbReference type="ARBA" id="ARBA00022777"/>
    </source>
</evidence>
<dbReference type="Gene3D" id="3.30.450.20">
    <property type="entry name" value="PAS domain"/>
    <property type="match status" value="1"/>
</dbReference>
<dbReference type="PANTHER" id="PTHR43047">
    <property type="entry name" value="TWO-COMPONENT HISTIDINE PROTEIN KINASE"/>
    <property type="match status" value="1"/>
</dbReference>
<dbReference type="FunFam" id="3.30.565.10:FF:000010">
    <property type="entry name" value="Sensor histidine kinase RcsC"/>
    <property type="match status" value="1"/>
</dbReference>
<dbReference type="EMBL" id="SNYW01000006">
    <property type="protein sequence ID" value="TDQ84319.1"/>
    <property type="molecule type" value="Genomic_DNA"/>
</dbReference>
<dbReference type="SUPFAM" id="SSF55785">
    <property type="entry name" value="PYP-like sensor domain (PAS domain)"/>
    <property type="match status" value="1"/>
</dbReference>
<dbReference type="SUPFAM" id="SSF47384">
    <property type="entry name" value="Homodimeric domain of signal transducing histidine kinase"/>
    <property type="match status" value="1"/>
</dbReference>
<dbReference type="InterPro" id="IPR005467">
    <property type="entry name" value="His_kinase_dom"/>
</dbReference>